<dbReference type="STRING" id="1776334.APZ16_00455"/>
<dbReference type="PANTHER" id="PTHR43384:SF10">
    <property type="entry name" value="ATPASE INVOLVED IN CHROMOSOME PARTITIONING, PARA_MIND FAMILY"/>
    <property type="match status" value="1"/>
</dbReference>
<reference evidence="3 4" key="1">
    <citation type="journal article" date="2016" name="Nat. Microbiol.">
        <title>Genomic inference of the metabolism of cosmopolitan subsurface Archaea, Hadesarchaea.</title>
        <authorList>
            <person name="Baker B.J."/>
            <person name="Saw J.H."/>
            <person name="Lind A.E."/>
            <person name="Lazar C.S."/>
            <person name="Hinrichs K.-U."/>
            <person name="Teske A.P."/>
            <person name="Ettema T.J."/>
        </authorList>
    </citation>
    <scope>NUCLEOTIDE SEQUENCE [LARGE SCALE GENOMIC DNA]</scope>
</reference>
<evidence type="ECO:0000256" key="2">
    <source>
        <dbReference type="ARBA" id="ARBA00022840"/>
    </source>
</evidence>
<sequence>MGAGAQKAKSRELLSLLKPSKEPGIEIKQKRAMILGVFSCKGGVGKTTTLANVSLSMSQLSKGNVLAIDANLSAPNLGLHFGELDPKLTIHDALAGEVPVEKVILDYHGLDVILGSIAYGEEVHLVDLKGLLDPLRSKYKVILIDSAPGIGSEVIAAMKTCDEIIIVTNPEIPTVASTLKTFRAAERYKVPILGVVVNKVRNEPFELPIKDVKKALGWPIISVIPEDIKVREATAAGIPVVSYDPKSPAAVEFRKLGEFLAKHVAKS</sequence>
<dbReference type="GO" id="GO:0016887">
    <property type="term" value="F:ATP hydrolysis activity"/>
    <property type="evidence" value="ECO:0007669"/>
    <property type="project" value="TreeGrafter"/>
</dbReference>
<dbReference type="SUPFAM" id="SSF52540">
    <property type="entry name" value="P-loop containing nucleoside triphosphate hydrolases"/>
    <property type="match status" value="1"/>
</dbReference>
<proteinExistence type="predicted"/>
<dbReference type="PANTHER" id="PTHR43384">
    <property type="entry name" value="SEPTUM SITE-DETERMINING PROTEIN MIND HOMOLOG, CHLOROPLASTIC-RELATED"/>
    <property type="match status" value="1"/>
</dbReference>
<organism evidence="3 4">
    <name type="scientific">Hadarchaeum yellowstonense</name>
    <dbReference type="NCBI Taxonomy" id="1776334"/>
    <lineage>
        <taxon>Archaea</taxon>
        <taxon>Methanobacteriati</taxon>
        <taxon>Candidatus Hadarchaeota</taxon>
        <taxon>Candidatus Hadarchaeia</taxon>
        <taxon>Candidatus Hadarchaeales</taxon>
        <taxon>Candidatus Hadarchaeaceae</taxon>
        <taxon>Candidatus Hadarchaeum</taxon>
    </lineage>
</organism>
<dbReference type="InterPro" id="IPR027417">
    <property type="entry name" value="P-loop_NTPase"/>
</dbReference>
<dbReference type="InterPro" id="IPR050625">
    <property type="entry name" value="ParA/MinD_ATPase"/>
</dbReference>
<dbReference type="AlphaFoldDB" id="A0A147JYX4"/>
<dbReference type="GO" id="GO:0051782">
    <property type="term" value="P:negative regulation of cell division"/>
    <property type="evidence" value="ECO:0007669"/>
    <property type="project" value="TreeGrafter"/>
</dbReference>
<dbReference type="Gene3D" id="3.40.50.300">
    <property type="entry name" value="P-loop containing nucleotide triphosphate hydrolases"/>
    <property type="match status" value="1"/>
</dbReference>
<name>A0A147JYX4_HADYE</name>
<keyword evidence="2" id="KW-0067">ATP-binding</keyword>
<dbReference type="Pfam" id="PF10609">
    <property type="entry name" value="ParA"/>
    <property type="match status" value="1"/>
</dbReference>
<protein>
    <submittedName>
        <fullName evidence="3">Uncharacterized protein</fullName>
    </submittedName>
</protein>
<dbReference type="GO" id="GO:0009898">
    <property type="term" value="C:cytoplasmic side of plasma membrane"/>
    <property type="evidence" value="ECO:0007669"/>
    <property type="project" value="TreeGrafter"/>
</dbReference>
<keyword evidence="1" id="KW-0547">Nucleotide-binding</keyword>
<gene>
    <name evidence="3" type="ORF">APZ16_00455</name>
</gene>
<dbReference type="GO" id="GO:0005524">
    <property type="term" value="F:ATP binding"/>
    <property type="evidence" value="ECO:0007669"/>
    <property type="project" value="UniProtKB-KW"/>
</dbReference>
<dbReference type="GO" id="GO:0005829">
    <property type="term" value="C:cytosol"/>
    <property type="evidence" value="ECO:0007669"/>
    <property type="project" value="TreeGrafter"/>
</dbReference>
<evidence type="ECO:0000256" key="1">
    <source>
        <dbReference type="ARBA" id="ARBA00022741"/>
    </source>
</evidence>
<dbReference type="Proteomes" id="UP000074294">
    <property type="component" value="Unassembled WGS sequence"/>
</dbReference>
<evidence type="ECO:0000313" key="4">
    <source>
        <dbReference type="Proteomes" id="UP000074294"/>
    </source>
</evidence>
<comment type="caution">
    <text evidence="3">The sequence shown here is derived from an EMBL/GenBank/DDBJ whole genome shotgun (WGS) entry which is preliminary data.</text>
</comment>
<accession>A0A147JYX4</accession>
<dbReference type="EMBL" id="LQMQ01000014">
    <property type="protein sequence ID" value="KUO41779.1"/>
    <property type="molecule type" value="Genomic_DNA"/>
</dbReference>
<dbReference type="InterPro" id="IPR033756">
    <property type="entry name" value="YlxH/NBP35"/>
</dbReference>
<evidence type="ECO:0000313" key="3">
    <source>
        <dbReference type="EMBL" id="KUO41779.1"/>
    </source>
</evidence>